<dbReference type="PANTHER" id="PTHR42735:SF4">
    <property type="entry name" value="PYRIDOXAL PHOSPHATE-DEPENDENT DECARBOXYLASE FAMILY PROTEIN"/>
    <property type="match status" value="1"/>
</dbReference>
<name>A0ABW3MGB8_9PSEU</name>
<keyword evidence="6" id="KW-0808">Transferase</keyword>
<dbReference type="PANTHER" id="PTHR42735">
    <property type="match status" value="1"/>
</dbReference>
<dbReference type="Gene3D" id="3.40.640.10">
    <property type="entry name" value="Type I PLP-dependent aspartate aminotransferase-like (Major domain)"/>
    <property type="match status" value="1"/>
</dbReference>
<feature type="compositionally biased region" description="Basic residues" evidence="5">
    <location>
        <begin position="155"/>
        <end position="168"/>
    </location>
</feature>
<evidence type="ECO:0000313" key="7">
    <source>
        <dbReference type="Proteomes" id="UP001597045"/>
    </source>
</evidence>
<keyword evidence="2 4" id="KW-0663">Pyridoxal phosphate</keyword>
<sequence length="168" mass="18194">MNRRGFLLGAGALGVAALAGMFGFPTHLGHLTSSGTIANLEALFVARETHPGRGIAYSAESHYTHARMCHVLNMPAYPVPVDHEGRMDLDALEDTLRRQDIGTVVLTAGTTSLGVVDPIDQALDLQARYGFRIHVDAAYGGFHTLINNTPPWRPGRTRGSRRPPPRTT</sequence>
<feature type="region of interest" description="Disordered" evidence="5">
    <location>
        <begin position="148"/>
        <end position="168"/>
    </location>
</feature>
<protein>
    <submittedName>
        <fullName evidence="6">Aminotransferase class I/II-fold pyridoxal phosphate-dependent enzyme</fullName>
    </submittedName>
</protein>
<accession>A0ABW3MGB8</accession>
<dbReference type="InterPro" id="IPR015424">
    <property type="entry name" value="PyrdxlP-dep_Trfase"/>
</dbReference>
<keyword evidence="7" id="KW-1185">Reference proteome</keyword>
<gene>
    <name evidence="6" type="ORF">ACFQ1S_31725</name>
</gene>
<dbReference type="Proteomes" id="UP001597045">
    <property type="component" value="Unassembled WGS sequence"/>
</dbReference>
<comment type="caution">
    <text evidence="6">The sequence shown here is derived from an EMBL/GenBank/DDBJ whole genome shotgun (WGS) entry which is preliminary data.</text>
</comment>
<evidence type="ECO:0000256" key="5">
    <source>
        <dbReference type="SAM" id="MobiDB-lite"/>
    </source>
</evidence>
<dbReference type="GO" id="GO:0008483">
    <property type="term" value="F:transaminase activity"/>
    <property type="evidence" value="ECO:0007669"/>
    <property type="project" value="UniProtKB-KW"/>
</dbReference>
<evidence type="ECO:0000256" key="4">
    <source>
        <dbReference type="RuleBase" id="RU000382"/>
    </source>
</evidence>
<evidence type="ECO:0000256" key="1">
    <source>
        <dbReference type="ARBA" id="ARBA00001933"/>
    </source>
</evidence>
<dbReference type="InterPro" id="IPR015421">
    <property type="entry name" value="PyrdxlP-dep_Trfase_major"/>
</dbReference>
<dbReference type="EMBL" id="JBHTIS010002396">
    <property type="protein sequence ID" value="MFD1049778.1"/>
    <property type="molecule type" value="Genomic_DNA"/>
</dbReference>
<keyword evidence="6" id="KW-0032">Aminotransferase</keyword>
<dbReference type="SUPFAM" id="SSF53383">
    <property type="entry name" value="PLP-dependent transferases"/>
    <property type="match status" value="1"/>
</dbReference>
<keyword evidence="3 4" id="KW-0456">Lyase</keyword>
<comment type="cofactor">
    <cofactor evidence="1 4">
        <name>pyridoxal 5'-phosphate</name>
        <dbReference type="ChEBI" id="CHEBI:597326"/>
    </cofactor>
</comment>
<reference evidence="7" key="1">
    <citation type="journal article" date="2019" name="Int. J. Syst. Evol. Microbiol.">
        <title>The Global Catalogue of Microorganisms (GCM) 10K type strain sequencing project: providing services to taxonomists for standard genome sequencing and annotation.</title>
        <authorList>
            <consortium name="The Broad Institute Genomics Platform"/>
            <consortium name="The Broad Institute Genome Sequencing Center for Infectious Disease"/>
            <person name="Wu L."/>
            <person name="Ma J."/>
        </authorList>
    </citation>
    <scope>NUCLEOTIDE SEQUENCE [LARGE SCALE GENOMIC DNA]</scope>
    <source>
        <strain evidence="7">JCM 31486</strain>
    </source>
</reference>
<evidence type="ECO:0000256" key="3">
    <source>
        <dbReference type="ARBA" id="ARBA00023239"/>
    </source>
</evidence>
<dbReference type="InterPro" id="IPR002129">
    <property type="entry name" value="PyrdxlP-dep_de-COase"/>
</dbReference>
<evidence type="ECO:0000256" key="2">
    <source>
        <dbReference type="ARBA" id="ARBA00022898"/>
    </source>
</evidence>
<organism evidence="6 7">
    <name type="scientific">Kibdelosporangium lantanae</name>
    <dbReference type="NCBI Taxonomy" id="1497396"/>
    <lineage>
        <taxon>Bacteria</taxon>
        <taxon>Bacillati</taxon>
        <taxon>Actinomycetota</taxon>
        <taxon>Actinomycetes</taxon>
        <taxon>Pseudonocardiales</taxon>
        <taxon>Pseudonocardiaceae</taxon>
        <taxon>Kibdelosporangium</taxon>
    </lineage>
</organism>
<evidence type="ECO:0000313" key="6">
    <source>
        <dbReference type="EMBL" id="MFD1049778.1"/>
    </source>
</evidence>
<dbReference type="Pfam" id="PF00282">
    <property type="entry name" value="Pyridoxal_deC"/>
    <property type="match status" value="1"/>
</dbReference>
<comment type="similarity">
    <text evidence="4">Belongs to the group II decarboxylase family.</text>
</comment>
<proteinExistence type="inferred from homology"/>
<dbReference type="InterPro" id="IPR050477">
    <property type="entry name" value="GrpII_AminoAcid_Decarb"/>
</dbReference>